<dbReference type="Gene3D" id="3.40.50.300">
    <property type="entry name" value="P-loop containing nucleotide triphosphate hydrolases"/>
    <property type="match status" value="1"/>
</dbReference>
<comment type="similarity">
    <text evidence="1">Belongs to the GSP E family.</text>
</comment>
<evidence type="ECO:0000313" key="5">
    <source>
        <dbReference type="EMBL" id="MBW9094073.1"/>
    </source>
</evidence>
<dbReference type="InterPro" id="IPR007831">
    <property type="entry name" value="T2SS_GspE_N"/>
</dbReference>
<protein>
    <submittedName>
        <fullName evidence="5">Flp pilus assembly complex ATPase component TadA</fullName>
    </submittedName>
</protein>
<evidence type="ECO:0000256" key="2">
    <source>
        <dbReference type="ARBA" id="ARBA00022741"/>
    </source>
</evidence>
<sequence length="557" mass="60531">MRGLAQTLVLTGAVRAADMSAAIAQAGGADGPELQQLLVSQKLVTEGQVAEAIALHTGHRYVDLANIPLDPNVVALVPGTLCRRYGLIPVDRRGDRLTVGVLDPTDIVALDDVASITDLFVEPVVVAQDALAQMFERFLRSDEELSELSMTIEDQAEANQAAFTETLEEQDNDAPIVRFVNLLIAQAINDRASDIHVEPGEKQLTVRFRIDGVLHEMQKADRAIQDGIISRLKIMSSIDIAEKRKPQDGRLSVAHEGRQVDLRVATLPTVWGEKIVMRILDNTGQVMTMRDLLFSSTNEKRFLEAISKPHGMILATGPTGSGKSTSLYTALRAIANPKINVITVEDPVEYRIPGINQVQVNNRAGLTFSTALRSILRSDPDVVLVGEIRDFETANISIEAALTGHLVLSTLHTNDAPSALTRLTEIGCEPFLVATALSAVIAQRLARRLCMRCREPLVETSEVLSSLGFPHDPDDVPQLFQAVGCPACSGTGYRGRVALHEIMTLNDDIETLVVTRATGSEIRQAALRDGMVSLRDDGWSKVAQGLTTIEEVLRVSV</sequence>
<comment type="caution">
    <text evidence="5">The sequence shown here is derived from an EMBL/GenBank/DDBJ whole genome shotgun (WGS) entry which is preliminary data.</text>
</comment>
<dbReference type="CDD" id="cd01129">
    <property type="entry name" value="PulE-GspE-like"/>
    <property type="match status" value="1"/>
</dbReference>
<dbReference type="Pfam" id="PF00437">
    <property type="entry name" value="T2SSE"/>
    <property type="match status" value="1"/>
</dbReference>
<name>A0ABS7HQB1_9MICO</name>
<reference evidence="5 6" key="1">
    <citation type="journal article" date="2021" name="MBio">
        <title>Poor Competitiveness of Bradyrhizobium in Pigeon Pea Root Colonization in Indian Soils.</title>
        <authorList>
            <person name="Chalasani D."/>
            <person name="Basu A."/>
            <person name="Pullabhotla S.V.S.R.N."/>
            <person name="Jorrin B."/>
            <person name="Neal A.L."/>
            <person name="Poole P.S."/>
            <person name="Podile A.R."/>
            <person name="Tkacz A."/>
        </authorList>
    </citation>
    <scope>NUCLEOTIDE SEQUENCE [LARGE SCALE GENOMIC DNA]</scope>
    <source>
        <strain evidence="5 6">HU14</strain>
    </source>
</reference>
<feature type="domain" description="Bacterial type II secretion system protein E" evidence="4">
    <location>
        <begin position="376"/>
        <end position="390"/>
    </location>
</feature>
<dbReference type="SUPFAM" id="SSF52540">
    <property type="entry name" value="P-loop containing nucleoside triphosphate hydrolases"/>
    <property type="match status" value="1"/>
</dbReference>
<keyword evidence="2" id="KW-0547">Nucleotide-binding</keyword>
<accession>A0ABS7HQB1</accession>
<dbReference type="InterPro" id="IPR027417">
    <property type="entry name" value="P-loop_NTPase"/>
</dbReference>
<dbReference type="InterPro" id="IPR001482">
    <property type="entry name" value="T2SS/T4SS_dom"/>
</dbReference>
<evidence type="ECO:0000259" key="4">
    <source>
        <dbReference type="PROSITE" id="PS00662"/>
    </source>
</evidence>
<dbReference type="EMBL" id="JAEUAW010000006">
    <property type="protein sequence ID" value="MBW9094073.1"/>
    <property type="molecule type" value="Genomic_DNA"/>
</dbReference>
<dbReference type="SUPFAM" id="SSF160246">
    <property type="entry name" value="EspE N-terminal domain-like"/>
    <property type="match status" value="1"/>
</dbReference>
<evidence type="ECO:0000256" key="3">
    <source>
        <dbReference type="ARBA" id="ARBA00022840"/>
    </source>
</evidence>
<gene>
    <name evidence="5" type="primary">tadA</name>
    <name evidence="5" type="ORF">JNB62_10295</name>
</gene>
<evidence type="ECO:0000256" key="1">
    <source>
        <dbReference type="ARBA" id="ARBA00006611"/>
    </source>
</evidence>
<dbReference type="PANTHER" id="PTHR30258">
    <property type="entry name" value="TYPE II SECRETION SYSTEM PROTEIN GSPE-RELATED"/>
    <property type="match status" value="1"/>
</dbReference>
<dbReference type="PROSITE" id="PS00662">
    <property type="entry name" value="T2SP_E"/>
    <property type="match status" value="1"/>
</dbReference>
<organism evidence="5 6">
    <name type="scientific">Microbacterium jejuense</name>
    <dbReference type="NCBI Taxonomy" id="1263637"/>
    <lineage>
        <taxon>Bacteria</taxon>
        <taxon>Bacillati</taxon>
        <taxon>Actinomycetota</taxon>
        <taxon>Actinomycetes</taxon>
        <taxon>Micrococcales</taxon>
        <taxon>Microbacteriaceae</taxon>
        <taxon>Microbacterium</taxon>
    </lineage>
</organism>
<dbReference type="RefSeq" id="WP_220300780.1">
    <property type="nucleotide sequence ID" value="NZ_JAEUAW010000006.1"/>
</dbReference>
<dbReference type="Proteomes" id="UP001196843">
    <property type="component" value="Unassembled WGS sequence"/>
</dbReference>
<keyword evidence="6" id="KW-1185">Reference proteome</keyword>
<evidence type="ECO:0000313" key="6">
    <source>
        <dbReference type="Proteomes" id="UP001196843"/>
    </source>
</evidence>
<dbReference type="Gene3D" id="3.30.450.90">
    <property type="match status" value="1"/>
</dbReference>
<dbReference type="Pfam" id="PF05157">
    <property type="entry name" value="MshEN"/>
    <property type="match status" value="1"/>
</dbReference>
<keyword evidence="3" id="KW-0067">ATP-binding</keyword>
<dbReference type="InterPro" id="IPR037257">
    <property type="entry name" value="T2SS_E_N_sf"/>
</dbReference>
<dbReference type="Gene3D" id="3.30.300.160">
    <property type="entry name" value="Type II secretion system, protein E, N-terminal domain"/>
    <property type="match status" value="1"/>
</dbReference>
<dbReference type="PANTHER" id="PTHR30258:SF1">
    <property type="entry name" value="PROTEIN TRANSPORT PROTEIN HOFB HOMOLOG"/>
    <property type="match status" value="1"/>
</dbReference>
<proteinExistence type="inferred from homology"/>